<dbReference type="AlphaFoldDB" id="J3PIE3"/>
<evidence type="ECO:0000313" key="4">
    <source>
        <dbReference type="Proteomes" id="UP000006039"/>
    </source>
</evidence>
<dbReference type="VEuPathDB" id="FungiDB:GGTG_13271"/>
<organism evidence="2">
    <name type="scientific">Gaeumannomyces tritici (strain R3-111a-1)</name>
    <name type="common">Wheat and barley take-all root rot fungus</name>
    <name type="synonym">Gaeumannomyces graminis var. tritici</name>
    <dbReference type="NCBI Taxonomy" id="644352"/>
    <lineage>
        <taxon>Eukaryota</taxon>
        <taxon>Fungi</taxon>
        <taxon>Dikarya</taxon>
        <taxon>Ascomycota</taxon>
        <taxon>Pezizomycotina</taxon>
        <taxon>Sordariomycetes</taxon>
        <taxon>Sordariomycetidae</taxon>
        <taxon>Magnaporthales</taxon>
        <taxon>Magnaporthaceae</taxon>
        <taxon>Gaeumannomyces</taxon>
    </lineage>
</organism>
<reference evidence="3" key="4">
    <citation type="journal article" date="2015" name="G3 (Bethesda)">
        <title>Genome sequences of three phytopathogenic species of the Magnaporthaceae family of fungi.</title>
        <authorList>
            <person name="Okagaki L.H."/>
            <person name="Nunes C.C."/>
            <person name="Sailsbery J."/>
            <person name="Clay B."/>
            <person name="Brown D."/>
            <person name="John T."/>
            <person name="Oh Y."/>
            <person name="Young N."/>
            <person name="Fitzgerald M."/>
            <person name="Haas B.J."/>
            <person name="Zeng Q."/>
            <person name="Young S."/>
            <person name="Adiconis X."/>
            <person name="Fan L."/>
            <person name="Levin J.Z."/>
            <person name="Mitchell T.K."/>
            <person name="Okubara P.A."/>
            <person name="Farman M.L."/>
            <person name="Kohn L.M."/>
            <person name="Birren B."/>
            <person name="Ma L.-J."/>
            <person name="Dean R.A."/>
        </authorList>
    </citation>
    <scope>NUCLEOTIDE SEQUENCE</scope>
    <source>
        <strain evidence="3">R3-111a-1</strain>
    </source>
</reference>
<keyword evidence="4" id="KW-1185">Reference proteome</keyword>
<dbReference type="HOGENOM" id="CLU_2638193_0_0_1"/>
<proteinExistence type="predicted"/>
<reference evidence="3" key="5">
    <citation type="submission" date="2018-04" db="UniProtKB">
        <authorList>
            <consortium name="EnsemblFungi"/>
        </authorList>
    </citation>
    <scope>IDENTIFICATION</scope>
    <source>
        <strain evidence="3">R3-111a-1</strain>
    </source>
</reference>
<dbReference type="RefSeq" id="XP_009229441.1">
    <property type="nucleotide sequence ID" value="XM_009231177.1"/>
</dbReference>
<feature type="compositionally biased region" description="Basic and acidic residues" evidence="1">
    <location>
        <begin position="1"/>
        <end position="11"/>
    </location>
</feature>
<dbReference type="Proteomes" id="UP000006039">
    <property type="component" value="Unassembled WGS sequence"/>
</dbReference>
<reference evidence="4" key="1">
    <citation type="submission" date="2010-07" db="EMBL/GenBank/DDBJ databases">
        <title>The genome sequence of Gaeumannomyces graminis var. tritici strain R3-111a-1.</title>
        <authorList>
            <consortium name="The Broad Institute Genome Sequencing Platform"/>
            <person name="Ma L.-J."/>
            <person name="Dead R."/>
            <person name="Young S."/>
            <person name="Zeng Q."/>
            <person name="Koehrsen M."/>
            <person name="Alvarado L."/>
            <person name="Berlin A."/>
            <person name="Chapman S.B."/>
            <person name="Chen Z."/>
            <person name="Freedman E."/>
            <person name="Gellesch M."/>
            <person name="Goldberg J."/>
            <person name="Griggs A."/>
            <person name="Gujja S."/>
            <person name="Heilman E.R."/>
            <person name="Heiman D."/>
            <person name="Hepburn T."/>
            <person name="Howarth C."/>
            <person name="Jen D."/>
            <person name="Larson L."/>
            <person name="Mehta T."/>
            <person name="Neiman D."/>
            <person name="Pearson M."/>
            <person name="Roberts A."/>
            <person name="Saif S."/>
            <person name="Shea T."/>
            <person name="Shenoy N."/>
            <person name="Sisk P."/>
            <person name="Stolte C."/>
            <person name="Sykes S."/>
            <person name="Walk T."/>
            <person name="White J."/>
            <person name="Yandava C."/>
            <person name="Haas B."/>
            <person name="Nusbaum C."/>
            <person name="Birren B."/>
        </authorList>
    </citation>
    <scope>NUCLEOTIDE SEQUENCE [LARGE SCALE GENOMIC DNA]</scope>
    <source>
        <strain evidence="4">R3-111a-1</strain>
    </source>
</reference>
<reference evidence="2" key="3">
    <citation type="submission" date="2010-09" db="EMBL/GenBank/DDBJ databases">
        <title>Annotation of Gaeumannomyces graminis var. tritici R3-111a-1.</title>
        <authorList>
            <consortium name="The Broad Institute Genome Sequencing Platform"/>
            <person name="Ma L.-J."/>
            <person name="Dead R."/>
            <person name="Young S.K."/>
            <person name="Zeng Q."/>
            <person name="Gargeya S."/>
            <person name="Fitzgerald M."/>
            <person name="Haas B."/>
            <person name="Abouelleil A."/>
            <person name="Alvarado L."/>
            <person name="Arachchi H.M."/>
            <person name="Berlin A."/>
            <person name="Brown A."/>
            <person name="Chapman S.B."/>
            <person name="Chen Z."/>
            <person name="Dunbar C."/>
            <person name="Freedman E."/>
            <person name="Gearin G."/>
            <person name="Gellesch M."/>
            <person name="Goldberg J."/>
            <person name="Griggs A."/>
            <person name="Gujja S."/>
            <person name="Heiman D."/>
            <person name="Howarth C."/>
            <person name="Larson L."/>
            <person name="Lui A."/>
            <person name="MacDonald P.J.P."/>
            <person name="Mehta T."/>
            <person name="Montmayeur A."/>
            <person name="Murphy C."/>
            <person name="Neiman D."/>
            <person name="Pearson M."/>
            <person name="Priest M."/>
            <person name="Roberts A."/>
            <person name="Saif S."/>
            <person name="Shea T."/>
            <person name="Shenoy N."/>
            <person name="Sisk P."/>
            <person name="Stolte C."/>
            <person name="Sykes S."/>
            <person name="Yandava C."/>
            <person name="Wortman J."/>
            <person name="Nusbaum C."/>
            <person name="Birren B."/>
        </authorList>
    </citation>
    <scope>NUCLEOTIDE SEQUENCE</scope>
    <source>
        <strain evidence="2">R3-111a-1</strain>
    </source>
</reference>
<evidence type="ECO:0000256" key="1">
    <source>
        <dbReference type="SAM" id="MobiDB-lite"/>
    </source>
</evidence>
<dbReference type="EMBL" id="GL385405">
    <property type="protein sequence ID" value="EJT69162.1"/>
    <property type="molecule type" value="Genomic_DNA"/>
</dbReference>
<evidence type="ECO:0000313" key="2">
    <source>
        <dbReference type="EMBL" id="EJT69162.1"/>
    </source>
</evidence>
<name>J3PIE3_GAET3</name>
<gene>
    <name evidence="3" type="primary">20353729</name>
    <name evidence="2" type="ORF">GGTG_13271</name>
</gene>
<protein>
    <submittedName>
        <fullName evidence="2 3">Uncharacterized protein</fullName>
    </submittedName>
</protein>
<accession>J3PIE3</accession>
<reference evidence="2" key="2">
    <citation type="submission" date="2010-07" db="EMBL/GenBank/DDBJ databases">
        <authorList>
            <consortium name="The Broad Institute Genome Sequencing Platform"/>
            <consortium name="Broad Institute Genome Sequencing Center for Infectious Disease"/>
            <person name="Ma L.-J."/>
            <person name="Dead R."/>
            <person name="Young S."/>
            <person name="Zeng Q."/>
            <person name="Koehrsen M."/>
            <person name="Alvarado L."/>
            <person name="Berlin A."/>
            <person name="Chapman S.B."/>
            <person name="Chen Z."/>
            <person name="Freedman E."/>
            <person name="Gellesch M."/>
            <person name="Goldberg J."/>
            <person name="Griggs A."/>
            <person name="Gujja S."/>
            <person name="Heilman E.R."/>
            <person name="Heiman D."/>
            <person name="Hepburn T."/>
            <person name="Howarth C."/>
            <person name="Jen D."/>
            <person name="Larson L."/>
            <person name="Mehta T."/>
            <person name="Neiman D."/>
            <person name="Pearson M."/>
            <person name="Roberts A."/>
            <person name="Saif S."/>
            <person name="Shea T."/>
            <person name="Shenoy N."/>
            <person name="Sisk P."/>
            <person name="Stolte C."/>
            <person name="Sykes S."/>
            <person name="Walk T."/>
            <person name="White J."/>
            <person name="Yandava C."/>
            <person name="Haas B."/>
            <person name="Nusbaum C."/>
            <person name="Birren B."/>
        </authorList>
    </citation>
    <scope>NUCLEOTIDE SEQUENCE</scope>
    <source>
        <strain evidence="2">R3-111a-1</strain>
    </source>
</reference>
<feature type="region of interest" description="Disordered" evidence="1">
    <location>
        <begin position="1"/>
        <end position="24"/>
    </location>
</feature>
<dbReference type="GeneID" id="20353729"/>
<dbReference type="EnsemblFungi" id="EJT69162">
    <property type="protein sequence ID" value="EJT69162"/>
    <property type="gene ID" value="GGTG_13271"/>
</dbReference>
<sequence>MNLKNRLESKPVMETLNGQEPESAAFSRSNVNKNVLFAVQSNFFGSKSAVKKDSSTVIYIWSNAVLALASKRSVDAK</sequence>
<evidence type="ECO:0000313" key="3">
    <source>
        <dbReference type="EnsemblFungi" id="EJT69162"/>
    </source>
</evidence>